<gene>
    <name evidence="1" type="ORF">HMPREF1015_01514</name>
</gene>
<dbReference type="AlphaFoldDB" id="G9QJX5"/>
<evidence type="ECO:0000313" key="2">
    <source>
        <dbReference type="Proteomes" id="UP000011747"/>
    </source>
</evidence>
<organism evidence="1 2">
    <name type="scientific">Bacillus smithii 7_3_47FAA</name>
    <dbReference type="NCBI Taxonomy" id="665952"/>
    <lineage>
        <taxon>Bacteria</taxon>
        <taxon>Bacillati</taxon>
        <taxon>Bacillota</taxon>
        <taxon>Bacilli</taxon>
        <taxon>Bacillales</taxon>
        <taxon>Bacillaceae</taxon>
        <taxon>Bacillus</taxon>
    </lineage>
</organism>
<dbReference type="HOGENOM" id="CLU_849046_0_0_9"/>
<proteinExistence type="predicted"/>
<dbReference type="RefSeq" id="WP_003353604.1">
    <property type="nucleotide sequence ID" value="NZ_JH414748.1"/>
</dbReference>
<comment type="caution">
    <text evidence="1">The sequence shown here is derived from an EMBL/GenBank/DDBJ whole genome shotgun (WGS) entry which is preliminary data.</text>
</comment>
<name>G9QJX5_9BACI</name>
<accession>G9QJX5</accession>
<dbReference type="EMBL" id="ACWF01000065">
    <property type="protein sequence ID" value="EHL78564.1"/>
    <property type="molecule type" value="Genomic_DNA"/>
</dbReference>
<sequence length="327" mass="38077">MESQKTKYLIIWDCLSEFAVAEYAEKGYTLEGLNRQIKRKIDAVSAIESFLMAHWEDDKNKINDLAKRTLAYSLADEQLKKKIVELFKLLAQNISQNVPQNSKKKLFGKMLYGLRTVTSIENWVDLHFKELSKCKNFEELLDALWPLLSNNIQNNIFKNCERPEILKDIALGWINGRSFVELHAILKEKDIRINSKKQRRKFKIEHVVDICENAFAYEAMLLIGAIAEIIESKEDIQHEDIINNLRKLQKRIKYGLPNSLSIMFYELGFADRVISMDLGLTLNQYGFSKSSKKALTIIIKEQERVFRKTLAKYPSYFTSVLNNLLKK</sequence>
<protein>
    <submittedName>
        <fullName evidence="1">Uncharacterized protein</fullName>
    </submittedName>
</protein>
<reference evidence="1 2" key="1">
    <citation type="submission" date="2011-09" db="EMBL/GenBank/DDBJ databases">
        <title>The Genome Sequence of Bacillus smithii 7_3_47FAA.</title>
        <authorList>
            <consortium name="The Broad Institute Genome Sequencing Platform"/>
            <person name="Earl A."/>
            <person name="Ward D."/>
            <person name="Feldgarden M."/>
            <person name="Gevers D."/>
            <person name="Daigneault M."/>
            <person name="Strauss J."/>
            <person name="Allen-Vercoe E."/>
            <person name="Young S.K."/>
            <person name="Zeng Q."/>
            <person name="Gargeya S."/>
            <person name="Fitzgerald M."/>
            <person name="Haas B."/>
            <person name="Abouelleil A."/>
            <person name="Alvarado L."/>
            <person name="Arachchi H.M."/>
            <person name="Berlin A."/>
            <person name="Brown A."/>
            <person name="Chapman S.B."/>
            <person name="Chen Z."/>
            <person name="Dunbar C."/>
            <person name="Freedman E."/>
            <person name="Gearin G."/>
            <person name="Goldberg J."/>
            <person name="Griggs A."/>
            <person name="Gujja S."/>
            <person name="Heiman D."/>
            <person name="Howarth C."/>
            <person name="Larson L."/>
            <person name="Lui A."/>
            <person name="MacDonald P.J.P."/>
            <person name="Montmayeur A."/>
            <person name="Murphy C."/>
            <person name="Neiman D."/>
            <person name="Pearson M."/>
            <person name="Priest M."/>
            <person name="Roberts A."/>
            <person name="Saif S."/>
            <person name="Shea T."/>
            <person name="Shenoy N."/>
            <person name="Sisk P."/>
            <person name="Stolte C."/>
            <person name="Sykes S."/>
            <person name="Wortman J."/>
            <person name="Nusbaum C."/>
            <person name="Birren B."/>
        </authorList>
    </citation>
    <scope>NUCLEOTIDE SEQUENCE [LARGE SCALE GENOMIC DNA]</scope>
    <source>
        <strain evidence="1 2">7_3_47FAA</strain>
    </source>
</reference>
<keyword evidence="2" id="KW-1185">Reference proteome</keyword>
<dbReference type="PATRIC" id="fig|665952.3.peg.1299"/>
<evidence type="ECO:0000313" key="1">
    <source>
        <dbReference type="EMBL" id="EHL78564.1"/>
    </source>
</evidence>
<dbReference type="Proteomes" id="UP000011747">
    <property type="component" value="Unassembled WGS sequence"/>
</dbReference>